<dbReference type="AlphaFoldDB" id="A0AA88IFA0"/>
<evidence type="ECO:0000313" key="2">
    <source>
        <dbReference type="EMBL" id="KAK2719837.1"/>
    </source>
</evidence>
<protein>
    <recommendedName>
        <fullName evidence="1">Reverse transcriptase domain-containing protein</fullName>
    </recommendedName>
</protein>
<feature type="domain" description="Reverse transcriptase" evidence="1">
    <location>
        <begin position="1"/>
        <end position="237"/>
    </location>
</feature>
<evidence type="ECO:0000313" key="3">
    <source>
        <dbReference type="Proteomes" id="UP001187531"/>
    </source>
</evidence>
<proteinExistence type="predicted"/>
<dbReference type="Pfam" id="PF00078">
    <property type="entry name" value="RVT_1"/>
    <property type="match status" value="1"/>
</dbReference>
<evidence type="ECO:0000259" key="1">
    <source>
        <dbReference type="PROSITE" id="PS50878"/>
    </source>
</evidence>
<dbReference type="PANTHER" id="PTHR47027:SF20">
    <property type="entry name" value="REVERSE TRANSCRIPTASE-LIKE PROTEIN WITH RNA-DIRECTED DNA POLYMERASE DOMAIN"/>
    <property type="match status" value="1"/>
</dbReference>
<comment type="caution">
    <text evidence="2">The sequence shown here is derived from an EMBL/GenBank/DDBJ whole genome shotgun (WGS) entry which is preliminary data.</text>
</comment>
<organism evidence="2 3">
    <name type="scientific">Artemia franciscana</name>
    <name type="common">Brine shrimp</name>
    <name type="synonym">Artemia sanfranciscana</name>
    <dbReference type="NCBI Taxonomy" id="6661"/>
    <lineage>
        <taxon>Eukaryota</taxon>
        <taxon>Metazoa</taxon>
        <taxon>Ecdysozoa</taxon>
        <taxon>Arthropoda</taxon>
        <taxon>Crustacea</taxon>
        <taxon>Branchiopoda</taxon>
        <taxon>Anostraca</taxon>
        <taxon>Artemiidae</taxon>
        <taxon>Artemia</taxon>
    </lineage>
</organism>
<dbReference type="Proteomes" id="UP001187531">
    <property type="component" value="Unassembled WGS sequence"/>
</dbReference>
<reference evidence="2" key="1">
    <citation type="submission" date="2023-07" db="EMBL/GenBank/DDBJ databases">
        <title>Chromosome-level genome assembly of Artemia franciscana.</title>
        <authorList>
            <person name="Jo E."/>
        </authorList>
    </citation>
    <scope>NUCLEOTIDE SEQUENCE</scope>
    <source>
        <tissue evidence="2">Whole body</tissue>
    </source>
</reference>
<name>A0AA88IFA0_ARTSF</name>
<accession>A0AA88IFA0</accession>
<dbReference type="EMBL" id="JAVRJZ010000008">
    <property type="protein sequence ID" value="KAK2719837.1"/>
    <property type="molecule type" value="Genomic_DNA"/>
</dbReference>
<dbReference type="PANTHER" id="PTHR47027">
    <property type="entry name" value="REVERSE TRANSCRIPTASE DOMAIN-CONTAINING PROTEIN"/>
    <property type="match status" value="1"/>
</dbReference>
<dbReference type="InterPro" id="IPR000477">
    <property type="entry name" value="RT_dom"/>
</dbReference>
<sequence>MAPPSASEILSAIKRLKNNKSPREDGLPPEVYKASPHVIAQQLETLFRRGGSDQIFTLRLILQQCKRYNLPIINIFFDFLAAFDSVTHGNLWRIMVEDGMPVEFLELLKAYYEHCRSIVRVLDGEAEPFNVESSAKQGCILCPVLFNYCIDWILERTFSSFDGVFMGSGINVSDLDNTDDIDALAADPATAQAMLNKTAHFSQLLGMKINTAKTKVMDLNIQLDYHLVLYRQELEKN</sequence>
<gene>
    <name evidence="2" type="ORF">QYM36_005344</name>
</gene>
<dbReference type="PROSITE" id="PS50878">
    <property type="entry name" value="RT_POL"/>
    <property type="match status" value="1"/>
</dbReference>
<keyword evidence="3" id="KW-1185">Reference proteome</keyword>